<dbReference type="Gene3D" id="3.10.20.440">
    <property type="entry name" value="2Fe-2S iron-sulphur cluster binding domain, sarcosine oxidase, alpha subunit, N-terminal domain"/>
    <property type="match status" value="1"/>
</dbReference>
<dbReference type="SUPFAM" id="SSF54292">
    <property type="entry name" value="2Fe-2S ferredoxin-like"/>
    <property type="match status" value="1"/>
</dbReference>
<evidence type="ECO:0000256" key="1">
    <source>
        <dbReference type="ARBA" id="ARBA00023002"/>
    </source>
</evidence>
<protein>
    <submittedName>
        <fullName evidence="2">Sarcosine oxidase subunit alpha</fullName>
    </submittedName>
</protein>
<sequence>MTERILDHSVLGKLDTSPKVSFLFNGKEYEGIENEPIAAALLANGVRTLRRHEESGSPRGIYCNIGHCFECRVTVDGVQGMRACLTPVKDGMVVTGGGQLDAPVRDWRKNNG</sequence>
<dbReference type="STRING" id="550447.SAMN05428946_0791"/>
<dbReference type="Pfam" id="PF13510">
    <property type="entry name" value="Fer2_4"/>
    <property type="match status" value="1"/>
</dbReference>
<dbReference type="GO" id="GO:0051536">
    <property type="term" value="F:iron-sulfur cluster binding"/>
    <property type="evidence" value="ECO:0007669"/>
    <property type="project" value="InterPro"/>
</dbReference>
<dbReference type="GO" id="GO:0016491">
    <property type="term" value="F:oxidoreductase activity"/>
    <property type="evidence" value="ECO:0007669"/>
    <property type="project" value="UniProtKB-KW"/>
</dbReference>
<dbReference type="AlphaFoldDB" id="A0A1U7PKH4"/>
<dbReference type="EMBL" id="FTPL01000001">
    <property type="protein sequence ID" value="SIT71865.1"/>
    <property type="molecule type" value="Genomic_DNA"/>
</dbReference>
<dbReference type="Proteomes" id="UP000187550">
    <property type="component" value="Unassembled WGS sequence"/>
</dbReference>
<accession>A0A1U7PKH4</accession>
<keyword evidence="3" id="KW-1185">Reference proteome</keyword>
<dbReference type="InterPro" id="IPR036010">
    <property type="entry name" value="2Fe-2S_ferredoxin-like_sf"/>
</dbReference>
<evidence type="ECO:0000313" key="2">
    <source>
        <dbReference type="EMBL" id="SIT71865.1"/>
    </source>
</evidence>
<proteinExistence type="predicted"/>
<gene>
    <name evidence="2" type="ORF">SAMN05428946_0791</name>
</gene>
<dbReference type="InterPro" id="IPR042204">
    <property type="entry name" value="2Fe-2S-bd_N"/>
</dbReference>
<reference evidence="3" key="1">
    <citation type="submission" date="2017-01" db="EMBL/GenBank/DDBJ databases">
        <authorList>
            <person name="Varghese N."/>
            <person name="Submissions S."/>
        </authorList>
    </citation>
    <scope>NUCLEOTIDE SEQUENCE [LARGE SCALE GENOMIC DNA]</scope>
    <source>
        <strain evidence="3">MNA4</strain>
    </source>
</reference>
<organism evidence="2 3">
    <name type="scientific">Edaphobacillus lindanitolerans</name>
    <dbReference type="NCBI Taxonomy" id="550447"/>
    <lineage>
        <taxon>Bacteria</taxon>
        <taxon>Bacillati</taxon>
        <taxon>Bacillota</taxon>
        <taxon>Bacilli</taxon>
        <taxon>Bacillales</taxon>
        <taxon>Bacillaceae</taxon>
        <taxon>Edaphobacillus</taxon>
    </lineage>
</organism>
<name>A0A1U7PKH4_9BACI</name>
<keyword evidence="1" id="KW-0560">Oxidoreductase</keyword>
<dbReference type="RefSeq" id="WP_076757036.1">
    <property type="nucleotide sequence ID" value="NZ_FTPL01000001.1"/>
</dbReference>
<evidence type="ECO:0000313" key="3">
    <source>
        <dbReference type="Proteomes" id="UP000187550"/>
    </source>
</evidence>
<dbReference type="OrthoDB" id="573392at2"/>